<dbReference type="Proteomes" id="UP000644610">
    <property type="component" value="Unassembled WGS sequence"/>
</dbReference>
<dbReference type="AlphaFoldDB" id="A0A8J3UK63"/>
<gene>
    <name evidence="2" type="ORF">Psi02_37320</name>
</gene>
<proteinExistence type="predicted"/>
<feature type="compositionally biased region" description="Basic and acidic residues" evidence="1">
    <location>
        <begin position="51"/>
        <end position="62"/>
    </location>
</feature>
<dbReference type="RefSeq" id="WP_203975698.1">
    <property type="nucleotide sequence ID" value="NZ_BAAAKY010000014.1"/>
</dbReference>
<evidence type="ECO:0000313" key="3">
    <source>
        <dbReference type="Proteomes" id="UP000644610"/>
    </source>
</evidence>
<accession>A0A8J3UK63</accession>
<keyword evidence="3" id="KW-1185">Reference proteome</keyword>
<reference evidence="2" key="1">
    <citation type="submission" date="2021-01" db="EMBL/GenBank/DDBJ databases">
        <title>Whole genome shotgun sequence of Planotetraspora silvatica NBRC 100141.</title>
        <authorList>
            <person name="Komaki H."/>
            <person name="Tamura T."/>
        </authorList>
    </citation>
    <scope>NUCLEOTIDE SEQUENCE</scope>
    <source>
        <strain evidence="2">NBRC 100141</strain>
    </source>
</reference>
<protein>
    <submittedName>
        <fullName evidence="2">Uncharacterized protein</fullName>
    </submittedName>
</protein>
<organism evidence="2 3">
    <name type="scientific">Planotetraspora silvatica</name>
    <dbReference type="NCBI Taxonomy" id="234614"/>
    <lineage>
        <taxon>Bacteria</taxon>
        <taxon>Bacillati</taxon>
        <taxon>Actinomycetota</taxon>
        <taxon>Actinomycetes</taxon>
        <taxon>Streptosporangiales</taxon>
        <taxon>Streptosporangiaceae</taxon>
        <taxon>Planotetraspora</taxon>
    </lineage>
</organism>
<evidence type="ECO:0000313" key="2">
    <source>
        <dbReference type="EMBL" id="GII47308.1"/>
    </source>
</evidence>
<feature type="region of interest" description="Disordered" evidence="1">
    <location>
        <begin position="30"/>
        <end position="62"/>
    </location>
</feature>
<dbReference type="EMBL" id="BOOQ01000024">
    <property type="protein sequence ID" value="GII47308.1"/>
    <property type="molecule type" value="Genomic_DNA"/>
</dbReference>
<comment type="caution">
    <text evidence="2">The sequence shown here is derived from an EMBL/GenBank/DDBJ whole genome shotgun (WGS) entry which is preliminary data.</text>
</comment>
<sequence>MVIADGEAVHVGDAIDVQPVDPAAAARLAIQRSSHGDRRDLGETPITYSKADPRQRDAGISW</sequence>
<evidence type="ECO:0000256" key="1">
    <source>
        <dbReference type="SAM" id="MobiDB-lite"/>
    </source>
</evidence>
<name>A0A8J3UK63_9ACTN</name>